<sequence>MSSLPPLYQGDVDCDCGDSTPIVPDPDFQTTVPSPKIQATAKPPTGSKLQRR</sequence>
<feature type="region of interest" description="Disordered" evidence="1">
    <location>
        <begin position="1"/>
        <end position="52"/>
    </location>
</feature>
<dbReference type="HOGENOM" id="CLU_3089011_0_0_1"/>
<organism evidence="2 3">
    <name type="scientific">Tulasnella calospora MUT 4182</name>
    <dbReference type="NCBI Taxonomy" id="1051891"/>
    <lineage>
        <taxon>Eukaryota</taxon>
        <taxon>Fungi</taxon>
        <taxon>Dikarya</taxon>
        <taxon>Basidiomycota</taxon>
        <taxon>Agaricomycotina</taxon>
        <taxon>Agaricomycetes</taxon>
        <taxon>Cantharellales</taxon>
        <taxon>Tulasnellaceae</taxon>
        <taxon>Tulasnella</taxon>
    </lineage>
</organism>
<evidence type="ECO:0000313" key="3">
    <source>
        <dbReference type="Proteomes" id="UP000054248"/>
    </source>
</evidence>
<reference evidence="2 3" key="1">
    <citation type="submission" date="2014-04" db="EMBL/GenBank/DDBJ databases">
        <authorList>
            <consortium name="DOE Joint Genome Institute"/>
            <person name="Kuo A."/>
            <person name="Girlanda M."/>
            <person name="Perotto S."/>
            <person name="Kohler A."/>
            <person name="Nagy L.G."/>
            <person name="Floudas D."/>
            <person name="Copeland A."/>
            <person name="Barry K.W."/>
            <person name="Cichocki N."/>
            <person name="Veneault-Fourrey C."/>
            <person name="LaButti K."/>
            <person name="Lindquist E.A."/>
            <person name="Lipzen A."/>
            <person name="Lundell T."/>
            <person name="Morin E."/>
            <person name="Murat C."/>
            <person name="Sun H."/>
            <person name="Tunlid A."/>
            <person name="Henrissat B."/>
            <person name="Grigoriev I.V."/>
            <person name="Hibbett D.S."/>
            <person name="Martin F."/>
            <person name="Nordberg H.P."/>
            <person name="Cantor M.N."/>
            <person name="Hua S.X."/>
        </authorList>
    </citation>
    <scope>NUCLEOTIDE SEQUENCE [LARGE SCALE GENOMIC DNA]</scope>
    <source>
        <strain evidence="2 3">MUT 4182</strain>
    </source>
</reference>
<accession>A0A0C3QGP9</accession>
<dbReference type="AlphaFoldDB" id="A0A0C3QGP9"/>
<protein>
    <submittedName>
        <fullName evidence="2">Uncharacterized protein</fullName>
    </submittedName>
</protein>
<dbReference type="Proteomes" id="UP000054248">
    <property type="component" value="Unassembled WGS sequence"/>
</dbReference>
<keyword evidence="3" id="KW-1185">Reference proteome</keyword>
<dbReference type="EMBL" id="KN822968">
    <property type="protein sequence ID" value="KIO30830.1"/>
    <property type="molecule type" value="Genomic_DNA"/>
</dbReference>
<evidence type="ECO:0000256" key="1">
    <source>
        <dbReference type="SAM" id="MobiDB-lite"/>
    </source>
</evidence>
<gene>
    <name evidence="2" type="ORF">M407DRAFT_242059</name>
</gene>
<proteinExistence type="predicted"/>
<evidence type="ECO:0000313" key="2">
    <source>
        <dbReference type="EMBL" id="KIO30830.1"/>
    </source>
</evidence>
<reference evidence="3" key="2">
    <citation type="submission" date="2015-01" db="EMBL/GenBank/DDBJ databases">
        <title>Evolutionary Origins and Diversification of the Mycorrhizal Mutualists.</title>
        <authorList>
            <consortium name="DOE Joint Genome Institute"/>
            <consortium name="Mycorrhizal Genomics Consortium"/>
            <person name="Kohler A."/>
            <person name="Kuo A."/>
            <person name="Nagy L.G."/>
            <person name="Floudas D."/>
            <person name="Copeland A."/>
            <person name="Barry K.W."/>
            <person name="Cichocki N."/>
            <person name="Veneault-Fourrey C."/>
            <person name="LaButti K."/>
            <person name="Lindquist E.A."/>
            <person name="Lipzen A."/>
            <person name="Lundell T."/>
            <person name="Morin E."/>
            <person name="Murat C."/>
            <person name="Riley R."/>
            <person name="Ohm R."/>
            <person name="Sun H."/>
            <person name="Tunlid A."/>
            <person name="Henrissat B."/>
            <person name="Grigoriev I.V."/>
            <person name="Hibbett D.S."/>
            <person name="Martin F."/>
        </authorList>
    </citation>
    <scope>NUCLEOTIDE SEQUENCE [LARGE SCALE GENOMIC DNA]</scope>
    <source>
        <strain evidence="3">MUT 4182</strain>
    </source>
</reference>
<name>A0A0C3QGP9_9AGAM</name>